<organism evidence="1 2">
    <name type="scientific">Solanum verrucosum</name>
    <dbReference type="NCBI Taxonomy" id="315347"/>
    <lineage>
        <taxon>Eukaryota</taxon>
        <taxon>Viridiplantae</taxon>
        <taxon>Streptophyta</taxon>
        <taxon>Embryophyta</taxon>
        <taxon>Tracheophyta</taxon>
        <taxon>Spermatophyta</taxon>
        <taxon>Magnoliopsida</taxon>
        <taxon>eudicotyledons</taxon>
        <taxon>Gunneridae</taxon>
        <taxon>Pentapetalae</taxon>
        <taxon>asterids</taxon>
        <taxon>lamiids</taxon>
        <taxon>Solanales</taxon>
        <taxon>Solanaceae</taxon>
        <taxon>Solanoideae</taxon>
        <taxon>Solaneae</taxon>
        <taxon>Solanum</taxon>
    </lineage>
</organism>
<dbReference type="AlphaFoldDB" id="A0AAF0UGJ2"/>
<evidence type="ECO:0000313" key="1">
    <source>
        <dbReference type="EMBL" id="WMV45835.1"/>
    </source>
</evidence>
<sequence>MALMMTQMDLLTKHVIGSGYKVVNAVGINSCVNPNEAHFEAIYNEIEQFLANQVGGSCLSYPKPGGIEVGIEIEIMVGKIDVTNDNTVEQIGGI</sequence>
<dbReference type="EMBL" id="CP133620">
    <property type="protein sequence ID" value="WMV45835.1"/>
    <property type="molecule type" value="Genomic_DNA"/>
</dbReference>
<proteinExistence type="predicted"/>
<keyword evidence="2" id="KW-1185">Reference proteome</keyword>
<name>A0AAF0UGJ2_SOLVR</name>
<reference evidence="1" key="1">
    <citation type="submission" date="2023-08" db="EMBL/GenBank/DDBJ databases">
        <title>A de novo genome assembly of Solanum verrucosum Schlechtendal, a Mexican diploid species geographically isolated from the other diploid A-genome species in potato relatives.</title>
        <authorList>
            <person name="Hosaka K."/>
        </authorList>
    </citation>
    <scope>NUCLEOTIDE SEQUENCE</scope>
    <source>
        <tissue evidence="1">Young leaves</tissue>
    </source>
</reference>
<evidence type="ECO:0000313" key="2">
    <source>
        <dbReference type="Proteomes" id="UP001234989"/>
    </source>
</evidence>
<accession>A0AAF0UGJ2</accession>
<protein>
    <submittedName>
        <fullName evidence="1">Uncharacterized protein</fullName>
    </submittedName>
</protein>
<gene>
    <name evidence="1" type="ORF">MTR67_039220</name>
</gene>
<dbReference type="Proteomes" id="UP001234989">
    <property type="component" value="Chromosome 9"/>
</dbReference>